<accession>A0ABW2RQ48</accession>
<comment type="caution">
    <text evidence="1">The sequence shown here is derived from an EMBL/GenBank/DDBJ whole genome shotgun (WGS) entry which is preliminary data.</text>
</comment>
<dbReference type="EMBL" id="JBHTBW010000062">
    <property type="protein sequence ID" value="MFC7442877.1"/>
    <property type="molecule type" value="Genomic_DNA"/>
</dbReference>
<evidence type="ECO:0000313" key="1">
    <source>
        <dbReference type="EMBL" id="MFC7442877.1"/>
    </source>
</evidence>
<dbReference type="Proteomes" id="UP001596500">
    <property type="component" value="Unassembled WGS sequence"/>
</dbReference>
<keyword evidence="2" id="KW-1185">Reference proteome</keyword>
<proteinExistence type="predicted"/>
<organism evidence="1 2">
    <name type="scientific">Laceyella putida</name>
    <dbReference type="NCBI Taxonomy" id="110101"/>
    <lineage>
        <taxon>Bacteria</taxon>
        <taxon>Bacillati</taxon>
        <taxon>Bacillota</taxon>
        <taxon>Bacilli</taxon>
        <taxon>Bacillales</taxon>
        <taxon>Thermoactinomycetaceae</taxon>
        <taxon>Laceyella</taxon>
    </lineage>
</organism>
<dbReference type="Gene3D" id="3.90.660.10">
    <property type="match status" value="1"/>
</dbReference>
<name>A0ABW2RQ48_9BACL</name>
<reference evidence="2" key="1">
    <citation type="journal article" date="2019" name="Int. J. Syst. Evol. Microbiol.">
        <title>The Global Catalogue of Microorganisms (GCM) 10K type strain sequencing project: providing services to taxonomists for standard genome sequencing and annotation.</title>
        <authorList>
            <consortium name="The Broad Institute Genomics Platform"/>
            <consortium name="The Broad Institute Genome Sequencing Center for Infectious Disease"/>
            <person name="Wu L."/>
            <person name="Ma J."/>
        </authorList>
    </citation>
    <scope>NUCLEOTIDE SEQUENCE [LARGE SCALE GENOMIC DNA]</scope>
    <source>
        <strain evidence="2">CGMCC 1.12942</strain>
    </source>
</reference>
<gene>
    <name evidence="1" type="ORF">ACFQNG_17540</name>
</gene>
<evidence type="ECO:0000313" key="2">
    <source>
        <dbReference type="Proteomes" id="UP001596500"/>
    </source>
</evidence>
<protein>
    <submittedName>
        <fullName evidence="1">Uncharacterized protein</fullName>
    </submittedName>
</protein>
<dbReference type="RefSeq" id="WP_379867039.1">
    <property type="nucleotide sequence ID" value="NZ_JBHTBW010000062.1"/>
</dbReference>
<sequence length="78" mass="9136">MRIPNVHFLTLAYIKKFKLPVHPFINATPNDLIYTKGMKTTAKVYEKNPDILRFYVAPREKGIRADVCNRKGFRRLSL</sequence>